<protein>
    <submittedName>
        <fullName evidence="2">Uncharacterized protein</fullName>
    </submittedName>
</protein>
<dbReference type="AlphaFoldDB" id="A0A2P5DS12"/>
<dbReference type="Proteomes" id="UP000237105">
    <property type="component" value="Unassembled WGS sequence"/>
</dbReference>
<evidence type="ECO:0000256" key="1">
    <source>
        <dbReference type="SAM" id="MobiDB-lite"/>
    </source>
</evidence>
<name>A0A2P5DS12_PARAD</name>
<comment type="caution">
    <text evidence="2">The sequence shown here is derived from an EMBL/GenBank/DDBJ whole genome shotgun (WGS) entry which is preliminary data.</text>
</comment>
<proteinExistence type="predicted"/>
<feature type="compositionally biased region" description="Basic residues" evidence="1">
    <location>
        <begin position="22"/>
        <end position="38"/>
    </location>
</feature>
<gene>
    <name evidence="2" type="ORF">PanWU01x14_038020</name>
</gene>
<evidence type="ECO:0000313" key="2">
    <source>
        <dbReference type="EMBL" id="PON76086.1"/>
    </source>
</evidence>
<sequence>KWLLAADCEHRLPLWGQWQSSRHQRTHLQRRRGKRRSTLQRNEKSPSRISRQARLLLSLKLRANLSHPRRRPLLLRDQARSIRARSFSHSFANCRRRLV</sequence>
<keyword evidence="3" id="KW-1185">Reference proteome</keyword>
<dbReference type="EMBL" id="JXTB01000020">
    <property type="protein sequence ID" value="PON76086.1"/>
    <property type="molecule type" value="Genomic_DNA"/>
</dbReference>
<feature type="region of interest" description="Disordered" evidence="1">
    <location>
        <begin position="22"/>
        <end position="48"/>
    </location>
</feature>
<feature type="non-terminal residue" evidence="2">
    <location>
        <position position="1"/>
    </location>
</feature>
<organism evidence="2 3">
    <name type="scientific">Parasponia andersonii</name>
    <name type="common">Sponia andersonii</name>
    <dbReference type="NCBI Taxonomy" id="3476"/>
    <lineage>
        <taxon>Eukaryota</taxon>
        <taxon>Viridiplantae</taxon>
        <taxon>Streptophyta</taxon>
        <taxon>Embryophyta</taxon>
        <taxon>Tracheophyta</taxon>
        <taxon>Spermatophyta</taxon>
        <taxon>Magnoliopsida</taxon>
        <taxon>eudicotyledons</taxon>
        <taxon>Gunneridae</taxon>
        <taxon>Pentapetalae</taxon>
        <taxon>rosids</taxon>
        <taxon>fabids</taxon>
        <taxon>Rosales</taxon>
        <taxon>Cannabaceae</taxon>
        <taxon>Parasponia</taxon>
    </lineage>
</organism>
<evidence type="ECO:0000313" key="3">
    <source>
        <dbReference type="Proteomes" id="UP000237105"/>
    </source>
</evidence>
<accession>A0A2P5DS12</accession>
<reference evidence="3" key="1">
    <citation type="submission" date="2016-06" db="EMBL/GenBank/DDBJ databases">
        <title>Parallel loss of symbiosis genes in relatives of nitrogen-fixing non-legume Parasponia.</title>
        <authorList>
            <person name="Van Velzen R."/>
            <person name="Holmer R."/>
            <person name="Bu F."/>
            <person name="Rutten L."/>
            <person name="Van Zeijl A."/>
            <person name="Liu W."/>
            <person name="Santuari L."/>
            <person name="Cao Q."/>
            <person name="Sharma T."/>
            <person name="Shen D."/>
            <person name="Roswanjaya Y."/>
            <person name="Wardhani T."/>
            <person name="Kalhor M.S."/>
            <person name="Jansen J."/>
            <person name="Van den Hoogen J."/>
            <person name="Gungor B."/>
            <person name="Hartog M."/>
            <person name="Hontelez J."/>
            <person name="Verver J."/>
            <person name="Yang W.-C."/>
            <person name="Schijlen E."/>
            <person name="Repin R."/>
            <person name="Schilthuizen M."/>
            <person name="Schranz E."/>
            <person name="Heidstra R."/>
            <person name="Miyata K."/>
            <person name="Fedorova E."/>
            <person name="Kohlen W."/>
            <person name="Bisseling T."/>
            <person name="Smit S."/>
            <person name="Geurts R."/>
        </authorList>
    </citation>
    <scope>NUCLEOTIDE SEQUENCE [LARGE SCALE GENOMIC DNA]</scope>
    <source>
        <strain evidence="3">cv. WU1-14</strain>
    </source>
</reference>